<dbReference type="KEGG" id="cwo:Cwoe_0610"/>
<dbReference type="InterPro" id="IPR055568">
    <property type="entry name" value="DUF7144"/>
</dbReference>
<keyword evidence="1" id="KW-0812">Transmembrane</keyword>
<reference evidence="3 4" key="1">
    <citation type="journal article" date="2010" name="Stand. Genomic Sci.">
        <title>Complete genome sequence of Conexibacter woesei type strain (ID131577).</title>
        <authorList>
            <person name="Pukall R."/>
            <person name="Lapidus A."/>
            <person name="Glavina Del Rio T."/>
            <person name="Copeland A."/>
            <person name="Tice H."/>
            <person name="Cheng J.-F."/>
            <person name="Lucas S."/>
            <person name="Chen F."/>
            <person name="Nolan M."/>
            <person name="Bruce D."/>
            <person name="Goodwin L."/>
            <person name="Pitluck S."/>
            <person name="Mavromatis K."/>
            <person name="Ivanova N."/>
            <person name="Ovchinnikova G."/>
            <person name="Pati A."/>
            <person name="Chen A."/>
            <person name="Palaniappan K."/>
            <person name="Land M."/>
            <person name="Hauser L."/>
            <person name="Chang Y.-J."/>
            <person name="Jeffries C.D."/>
            <person name="Chain P."/>
            <person name="Meincke L."/>
            <person name="Sims D."/>
            <person name="Brettin T."/>
            <person name="Detter J.C."/>
            <person name="Rohde M."/>
            <person name="Goeker M."/>
            <person name="Bristow J."/>
            <person name="Eisen J.A."/>
            <person name="Markowitz V."/>
            <person name="Kyrpides N.C."/>
            <person name="Klenk H.-P."/>
            <person name="Hugenholtz P."/>
        </authorList>
    </citation>
    <scope>NUCLEOTIDE SEQUENCE [LARGE SCALE GENOMIC DNA]</scope>
    <source>
        <strain evidence="4">DSM 14684 / CIP 108061 / JCM 11494 / NBRC 100937 / ID131577</strain>
    </source>
</reference>
<dbReference type="AlphaFoldDB" id="D3F978"/>
<feature type="transmembrane region" description="Helical" evidence="1">
    <location>
        <begin position="95"/>
        <end position="112"/>
    </location>
</feature>
<proteinExistence type="predicted"/>
<reference evidence="4" key="2">
    <citation type="submission" date="2010-01" db="EMBL/GenBank/DDBJ databases">
        <title>The complete genome of Conexibacter woesei DSM 14684.</title>
        <authorList>
            <consortium name="US DOE Joint Genome Institute (JGI-PGF)"/>
            <person name="Lucas S."/>
            <person name="Copeland A."/>
            <person name="Lapidus A."/>
            <person name="Glavina del Rio T."/>
            <person name="Dalin E."/>
            <person name="Tice H."/>
            <person name="Bruce D."/>
            <person name="Goodwin L."/>
            <person name="Pitluck S."/>
            <person name="Kyrpides N."/>
            <person name="Mavromatis K."/>
            <person name="Ivanova N."/>
            <person name="Mikhailova N."/>
            <person name="Chertkov O."/>
            <person name="Brettin T."/>
            <person name="Detter J.C."/>
            <person name="Han C."/>
            <person name="Larimer F."/>
            <person name="Land M."/>
            <person name="Hauser L."/>
            <person name="Markowitz V."/>
            <person name="Cheng J.-F."/>
            <person name="Hugenholtz P."/>
            <person name="Woyke T."/>
            <person name="Wu D."/>
            <person name="Pukall R."/>
            <person name="Steenblock K."/>
            <person name="Schneider S."/>
            <person name="Klenk H.-P."/>
            <person name="Eisen J.A."/>
        </authorList>
    </citation>
    <scope>NUCLEOTIDE SEQUENCE [LARGE SCALE GENOMIC DNA]</scope>
    <source>
        <strain evidence="4">DSM 14684 / CIP 108061 / JCM 11494 / NBRC 100937 / ID131577</strain>
    </source>
</reference>
<dbReference type="STRING" id="469383.Cwoe_0610"/>
<feature type="transmembrane region" description="Helical" evidence="1">
    <location>
        <begin position="26"/>
        <end position="48"/>
    </location>
</feature>
<dbReference type="HOGENOM" id="CLU_118603_0_0_11"/>
<protein>
    <recommendedName>
        <fullName evidence="2">DUF7144 domain-containing protein</fullName>
    </recommendedName>
</protein>
<evidence type="ECO:0000256" key="1">
    <source>
        <dbReference type="SAM" id="Phobius"/>
    </source>
</evidence>
<feature type="domain" description="DUF7144" evidence="2">
    <location>
        <begin position="26"/>
        <end position="137"/>
    </location>
</feature>
<organism evidence="3 4">
    <name type="scientific">Conexibacter woesei (strain DSM 14684 / CCUG 47730 / CIP 108061 / JCM 11494 / NBRC 100937 / ID131577)</name>
    <dbReference type="NCBI Taxonomy" id="469383"/>
    <lineage>
        <taxon>Bacteria</taxon>
        <taxon>Bacillati</taxon>
        <taxon>Actinomycetota</taxon>
        <taxon>Thermoleophilia</taxon>
        <taxon>Solirubrobacterales</taxon>
        <taxon>Conexibacteraceae</taxon>
        <taxon>Conexibacter</taxon>
    </lineage>
</organism>
<gene>
    <name evidence="3" type="ordered locus">Cwoe_0610</name>
</gene>
<evidence type="ECO:0000313" key="3">
    <source>
        <dbReference type="EMBL" id="ADB49045.1"/>
    </source>
</evidence>
<keyword evidence="4" id="KW-1185">Reference proteome</keyword>
<name>D3F978_CONWI</name>
<keyword evidence="1" id="KW-0472">Membrane</keyword>
<dbReference type="EMBL" id="CP001854">
    <property type="protein sequence ID" value="ADB49045.1"/>
    <property type="molecule type" value="Genomic_DNA"/>
</dbReference>
<feature type="transmembrane region" description="Helical" evidence="1">
    <location>
        <begin position="68"/>
        <end position="88"/>
    </location>
</feature>
<evidence type="ECO:0000259" key="2">
    <source>
        <dbReference type="Pfam" id="PF23636"/>
    </source>
</evidence>
<dbReference type="eggNOG" id="ENOG5032H8P">
    <property type="taxonomic scope" value="Bacteria"/>
</dbReference>
<sequence length="146" mass="15492">MRAGRARSYVVENHDRRGKMRGTGRAMFAAIMLTIVGALNIIYGIGALDDANIFVNDQRFILTNLSTLGWVLIILGAIQLTGGISLFAGNTYGRVIGIIGGSLGAIGALLSIGGSYPWWSLAIFALCIYIVHGLLVLGDDERAPAV</sequence>
<dbReference type="Proteomes" id="UP000008229">
    <property type="component" value="Chromosome"/>
</dbReference>
<accession>D3F978</accession>
<feature type="transmembrane region" description="Helical" evidence="1">
    <location>
        <begin position="118"/>
        <end position="137"/>
    </location>
</feature>
<evidence type="ECO:0000313" key="4">
    <source>
        <dbReference type="Proteomes" id="UP000008229"/>
    </source>
</evidence>
<keyword evidence="1" id="KW-1133">Transmembrane helix</keyword>
<dbReference type="Pfam" id="PF23636">
    <property type="entry name" value="DUF7144"/>
    <property type="match status" value="1"/>
</dbReference>